<dbReference type="PROSITE" id="PS51257">
    <property type="entry name" value="PROKAR_LIPOPROTEIN"/>
    <property type="match status" value="1"/>
</dbReference>
<dbReference type="OrthoDB" id="5520849at2"/>
<dbReference type="InterPro" id="IPR025113">
    <property type="entry name" value="TRL-like"/>
</dbReference>
<dbReference type="EMBL" id="CP016503">
    <property type="protein sequence ID" value="ANV98571.1"/>
    <property type="molecule type" value="Genomic_DNA"/>
</dbReference>
<evidence type="ECO:0000313" key="1">
    <source>
        <dbReference type="EMBL" id="ANV98301.1"/>
    </source>
</evidence>
<evidence type="ECO:0000313" key="3">
    <source>
        <dbReference type="Proteomes" id="UP000092884"/>
    </source>
</evidence>
<dbReference type="Proteomes" id="UP000092884">
    <property type="component" value="Chromosome"/>
</dbReference>
<dbReference type="RefSeq" id="WP_066340856.1">
    <property type="nucleotide sequence ID" value="NZ_CP016503.1"/>
</dbReference>
<dbReference type="KEGG" id="het:BBW65_05585"/>
<protein>
    <recommendedName>
        <fullName evidence="4">TRL-like family protein</fullName>
    </recommendedName>
</protein>
<reference evidence="3" key="2">
    <citation type="submission" date="2016-07" db="EMBL/GenBank/DDBJ databases">
        <authorList>
            <person name="Florea S."/>
            <person name="Webb J.S."/>
            <person name="Jaromczyk J."/>
            <person name="Schardl C.L."/>
        </authorList>
    </citation>
    <scope>NUCLEOTIDE SEQUENCE [LARGE SCALE GENOMIC DNA]</scope>
    <source>
        <strain evidence="3">MIT 01-6242</strain>
    </source>
</reference>
<gene>
    <name evidence="1" type="ORF">BBW65_05585</name>
    <name evidence="2" type="ORF">BBW65_07080</name>
</gene>
<keyword evidence="3" id="KW-1185">Reference proteome</keyword>
<proteinExistence type="predicted"/>
<dbReference type="EMBL" id="CP016503">
    <property type="protein sequence ID" value="ANV98301.1"/>
    <property type="molecule type" value="Genomic_DNA"/>
</dbReference>
<dbReference type="KEGG" id="het:BBW65_07080"/>
<evidence type="ECO:0000313" key="2">
    <source>
        <dbReference type="EMBL" id="ANV98571.1"/>
    </source>
</evidence>
<dbReference type="STRING" id="222136.BBW65_05585"/>
<evidence type="ECO:0008006" key="4">
    <source>
        <dbReference type="Google" id="ProtNLM"/>
    </source>
</evidence>
<dbReference type="Pfam" id="PF13146">
    <property type="entry name" value="TRL"/>
    <property type="match status" value="1"/>
</dbReference>
<reference evidence="2" key="1">
    <citation type="submission" date="2016-07" db="EMBL/GenBank/DDBJ databases">
        <authorList>
            <person name="Mannion A."/>
            <person name="Shen Z."/>
            <person name="Fox J.G."/>
        </authorList>
    </citation>
    <scope>NUCLEOTIDE SEQUENCE</scope>
    <source>
        <strain evidence="2">MIT 01-6242</strain>
    </source>
</reference>
<organism evidence="2 3">
    <name type="scientific">Helicobacter enhydrae</name>
    <dbReference type="NCBI Taxonomy" id="222136"/>
    <lineage>
        <taxon>Bacteria</taxon>
        <taxon>Pseudomonadati</taxon>
        <taxon>Campylobacterota</taxon>
        <taxon>Epsilonproteobacteria</taxon>
        <taxon>Campylobacterales</taxon>
        <taxon>Helicobacteraceae</taxon>
        <taxon>Helicobacter</taxon>
    </lineage>
</organism>
<name>A0A1B1U763_9HELI</name>
<accession>A0A1B1U763</accession>
<dbReference type="AlphaFoldDB" id="A0A1B1U763"/>
<sequence>MKTLIYGTLITSGLLFIGCSQVTSPAIGSFYTGTKSAIMATGETIDESKKKVGEAECIVILGFATGDCSIETAAKSAGIKKVHYVDGESLNVLGIFGKYKVIVTGE</sequence>